<dbReference type="InterPro" id="IPR036259">
    <property type="entry name" value="MFS_trans_sf"/>
</dbReference>
<feature type="transmembrane region" description="Helical" evidence="5">
    <location>
        <begin position="183"/>
        <end position="203"/>
    </location>
</feature>
<evidence type="ECO:0000313" key="7">
    <source>
        <dbReference type="EMBL" id="KAK7050321.1"/>
    </source>
</evidence>
<evidence type="ECO:0000259" key="6">
    <source>
        <dbReference type="PROSITE" id="PS50850"/>
    </source>
</evidence>
<dbReference type="Proteomes" id="UP001362999">
    <property type="component" value="Unassembled WGS sequence"/>
</dbReference>
<dbReference type="PANTHER" id="PTHR23501">
    <property type="entry name" value="MAJOR FACILITATOR SUPERFAMILY"/>
    <property type="match status" value="1"/>
</dbReference>
<dbReference type="InterPro" id="IPR011701">
    <property type="entry name" value="MFS"/>
</dbReference>
<dbReference type="Gene3D" id="1.20.1720.10">
    <property type="entry name" value="Multidrug resistance protein D"/>
    <property type="match status" value="1"/>
</dbReference>
<dbReference type="SUPFAM" id="SSF103473">
    <property type="entry name" value="MFS general substrate transporter"/>
    <property type="match status" value="1"/>
</dbReference>
<dbReference type="CDD" id="cd17502">
    <property type="entry name" value="MFS_Azr1_MDR_like"/>
    <property type="match status" value="1"/>
</dbReference>
<gene>
    <name evidence="7" type="ORF">R3P38DRAFT_1743835</name>
</gene>
<reference evidence="7 8" key="1">
    <citation type="journal article" date="2024" name="J Genomics">
        <title>Draft genome sequencing and assembly of Favolaschia claudopus CIRM-BRFM 2984 isolated from oak limbs.</title>
        <authorList>
            <person name="Navarro D."/>
            <person name="Drula E."/>
            <person name="Chaduli D."/>
            <person name="Cazenave R."/>
            <person name="Ahrendt S."/>
            <person name="Wang J."/>
            <person name="Lipzen A."/>
            <person name="Daum C."/>
            <person name="Barry K."/>
            <person name="Grigoriev I.V."/>
            <person name="Favel A."/>
            <person name="Rosso M.N."/>
            <person name="Martin F."/>
        </authorList>
    </citation>
    <scope>NUCLEOTIDE SEQUENCE [LARGE SCALE GENOMIC DNA]</scope>
    <source>
        <strain evidence="7 8">CIRM-BRFM 2984</strain>
    </source>
</reference>
<dbReference type="InterPro" id="IPR020846">
    <property type="entry name" value="MFS_dom"/>
</dbReference>
<feature type="transmembrane region" description="Helical" evidence="5">
    <location>
        <begin position="430"/>
        <end position="448"/>
    </location>
</feature>
<dbReference type="PROSITE" id="PS50850">
    <property type="entry name" value="MFS"/>
    <property type="match status" value="1"/>
</dbReference>
<feature type="transmembrane region" description="Helical" evidence="5">
    <location>
        <begin position="116"/>
        <end position="137"/>
    </location>
</feature>
<keyword evidence="8" id="KW-1185">Reference proteome</keyword>
<keyword evidence="4 5" id="KW-0472">Membrane</keyword>
<feature type="transmembrane region" description="Helical" evidence="5">
    <location>
        <begin position="334"/>
        <end position="352"/>
    </location>
</feature>
<name>A0AAW0DFS4_9AGAR</name>
<feature type="transmembrane region" description="Helical" evidence="5">
    <location>
        <begin position="391"/>
        <end position="410"/>
    </location>
</feature>
<dbReference type="PRINTS" id="PR01036">
    <property type="entry name" value="TCRTETB"/>
</dbReference>
<dbReference type="Gene3D" id="1.20.1250.20">
    <property type="entry name" value="MFS general substrate transporter like domains"/>
    <property type="match status" value="1"/>
</dbReference>
<keyword evidence="3 5" id="KW-1133">Transmembrane helix</keyword>
<evidence type="ECO:0000256" key="3">
    <source>
        <dbReference type="ARBA" id="ARBA00022989"/>
    </source>
</evidence>
<dbReference type="GO" id="GO:0022857">
    <property type="term" value="F:transmembrane transporter activity"/>
    <property type="evidence" value="ECO:0007669"/>
    <property type="project" value="InterPro"/>
</dbReference>
<evidence type="ECO:0000256" key="4">
    <source>
        <dbReference type="ARBA" id="ARBA00023136"/>
    </source>
</evidence>
<dbReference type="AlphaFoldDB" id="A0AAW0DFS4"/>
<accession>A0AAW0DFS4</accession>
<feature type="transmembrane region" description="Helical" evidence="5">
    <location>
        <begin position="256"/>
        <end position="274"/>
    </location>
</feature>
<feature type="transmembrane region" description="Helical" evidence="5">
    <location>
        <begin position="90"/>
        <end position="110"/>
    </location>
</feature>
<feature type="transmembrane region" description="Helical" evidence="5">
    <location>
        <begin position="496"/>
        <end position="515"/>
    </location>
</feature>
<feature type="transmembrane region" description="Helical" evidence="5">
    <location>
        <begin position="23"/>
        <end position="48"/>
    </location>
</feature>
<dbReference type="PANTHER" id="PTHR23501:SF198">
    <property type="entry name" value="AZOLE RESISTANCE PROTEIN 1-RELATED"/>
    <property type="match status" value="1"/>
</dbReference>
<dbReference type="EMBL" id="JAWWNJ010000008">
    <property type="protein sequence ID" value="KAK7050321.1"/>
    <property type="molecule type" value="Genomic_DNA"/>
</dbReference>
<evidence type="ECO:0000256" key="1">
    <source>
        <dbReference type="ARBA" id="ARBA00004141"/>
    </source>
</evidence>
<evidence type="ECO:0000313" key="8">
    <source>
        <dbReference type="Proteomes" id="UP001362999"/>
    </source>
</evidence>
<organism evidence="7 8">
    <name type="scientific">Favolaschia claudopus</name>
    <dbReference type="NCBI Taxonomy" id="2862362"/>
    <lineage>
        <taxon>Eukaryota</taxon>
        <taxon>Fungi</taxon>
        <taxon>Dikarya</taxon>
        <taxon>Basidiomycota</taxon>
        <taxon>Agaricomycotina</taxon>
        <taxon>Agaricomycetes</taxon>
        <taxon>Agaricomycetidae</taxon>
        <taxon>Agaricales</taxon>
        <taxon>Marasmiineae</taxon>
        <taxon>Mycenaceae</taxon>
        <taxon>Favolaschia</taxon>
    </lineage>
</organism>
<feature type="transmembrane region" description="Helical" evidence="5">
    <location>
        <begin position="294"/>
        <end position="314"/>
    </location>
</feature>
<sequence>MSTSDESGQKQTPQSTLVSGKRLVVVFVALLCTVLLVALDQTILATALPRIASDLNSFSLQAWVATSFVLAQSVFILFFGQVLRIFPAKWVLLSTIFIFEIGSLVCALAPNMGALIAGRTVSGLGAAGMFVAMLQVLSHATRLEDRPKFMGMLGAVFVISSIIGPLIGGAFTDHVSWRWCFYINLPIGGVAMCVIGVLLKPVLPLGADPDKRSWPELLHQVRRIDWVAAFLVAGGVTCLGLALQWGGNTKQWNDKAVIITFVFAGSIAIAFILWEKHVGDGAMAPLTIFKSRSIYALMVFSLFIRFSQLMFSYYMPILYQVVRHHAATRSGIDILPMLVSSVILLLGSGFLVSKLGYYYPFLVASPPFLAIGSGLLYTIGVNTSGATLAGFQILIGASTGFGMQNSVLAIQVEFHDEPKLFAQAQSVSSFLGFLGGMIGLSVAEAVFASELTHFLHRYAPAAPAALVRNAPTAIYTNLPAELVPGVVKAYIESLKMVYILGIPVAGLSMIATVFIKNLKIVKEASKVALGEDVEKEKSLE</sequence>
<protein>
    <submittedName>
        <fullName evidence="7">Major facilitator transporter-like protein</fullName>
    </submittedName>
</protein>
<keyword evidence="2 5" id="KW-0812">Transmembrane</keyword>
<feature type="domain" description="Major facilitator superfamily (MFS) profile" evidence="6">
    <location>
        <begin position="26"/>
        <end position="519"/>
    </location>
</feature>
<feature type="transmembrane region" description="Helical" evidence="5">
    <location>
        <begin position="149"/>
        <end position="171"/>
    </location>
</feature>
<proteinExistence type="predicted"/>
<comment type="caution">
    <text evidence="7">The sequence shown here is derived from an EMBL/GenBank/DDBJ whole genome shotgun (WGS) entry which is preliminary data.</text>
</comment>
<evidence type="ECO:0000256" key="2">
    <source>
        <dbReference type="ARBA" id="ARBA00022692"/>
    </source>
</evidence>
<comment type="subcellular location">
    <subcellularLocation>
        <location evidence="1">Membrane</location>
        <topology evidence="1">Multi-pass membrane protein</topology>
    </subcellularLocation>
</comment>
<dbReference type="Pfam" id="PF07690">
    <property type="entry name" value="MFS_1"/>
    <property type="match status" value="1"/>
</dbReference>
<feature type="transmembrane region" description="Helical" evidence="5">
    <location>
        <begin position="60"/>
        <end position="83"/>
    </location>
</feature>
<feature type="transmembrane region" description="Helical" evidence="5">
    <location>
        <begin position="224"/>
        <end position="244"/>
    </location>
</feature>
<feature type="transmembrane region" description="Helical" evidence="5">
    <location>
        <begin position="359"/>
        <end position="379"/>
    </location>
</feature>
<evidence type="ECO:0000256" key="5">
    <source>
        <dbReference type="SAM" id="Phobius"/>
    </source>
</evidence>
<dbReference type="GO" id="GO:0005886">
    <property type="term" value="C:plasma membrane"/>
    <property type="evidence" value="ECO:0007669"/>
    <property type="project" value="TreeGrafter"/>
</dbReference>